<gene>
    <name evidence="2" type="ORF">N0F65_006251</name>
</gene>
<feature type="compositionally biased region" description="Low complexity" evidence="1">
    <location>
        <begin position="30"/>
        <end position="45"/>
    </location>
</feature>
<feature type="region of interest" description="Disordered" evidence="1">
    <location>
        <begin position="192"/>
        <end position="227"/>
    </location>
</feature>
<accession>A0AAV2Z5B0</accession>
<feature type="compositionally biased region" description="Basic and acidic residues" evidence="1">
    <location>
        <begin position="485"/>
        <end position="500"/>
    </location>
</feature>
<protein>
    <submittedName>
        <fullName evidence="2">Uncharacterized protein</fullName>
    </submittedName>
</protein>
<proteinExistence type="predicted"/>
<feature type="region of interest" description="Disordered" evidence="1">
    <location>
        <begin position="585"/>
        <end position="648"/>
    </location>
</feature>
<comment type="caution">
    <text evidence="2">The sequence shown here is derived from an EMBL/GenBank/DDBJ whole genome shotgun (WGS) entry which is preliminary data.</text>
</comment>
<reference evidence="2" key="1">
    <citation type="submission" date="2022-11" db="EMBL/GenBank/DDBJ databases">
        <authorList>
            <person name="Morgan W.R."/>
            <person name="Tartar A."/>
        </authorList>
    </citation>
    <scope>NUCLEOTIDE SEQUENCE</scope>
    <source>
        <strain evidence="2">ARSEF 373</strain>
    </source>
</reference>
<reference evidence="2" key="2">
    <citation type="journal article" date="2023" name="Microbiol Resour">
        <title>Decontamination and Annotation of the Draft Genome Sequence of the Oomycete Lagenidium giganteum ARSEF 373.</title>
        <authorList>
            <person name="Morgan W.R."/>
            <person name="Tartar A."/>
        </authorList>
    </citation>
    <scope>NUCLEOTIDE SEQUENCE</scope>
    <source>
        <strain evidence="2">ARSEF 373</strain>
    </source>
</reference>
<feature type="compositionally biased region" description="Polar residues" evidence="1">
    <location>
        <begin position="437"/>
        <end position="451"/>
    </location>
</feature>
<feature type="compositionally biased region" description="Polar residues" evidence="1">
    <location>
        <begin position="554"/>
        <end position="563"/>
    </location>
</feature>
<organism evidence="2 3">
    <name type="scientific">Lagenidium giganteum</name>
    <dbReference type="NCBI Taxonomy" id="4803"/>
    <lineage>
        <taxon>Eukaryota</taxon>
        <taxon>Sar</taxon>
        <taxon>Stramenopiles</taxon>
        <taxon>Oomycota</taxon>
        <taxon>Peronosporomycetes</taxon>
        <taxon>Pythiales</taxon>
        <taxon>Pythiaceae</taxon>
    </lineage>
</organism>
<feature type="region of interest" description="Disordered" evidence="1">
    <location>
        <begin position="20"/>
        <end position="61"/>
    </location>
</feature>
<name>A0AAV2Z5B0_9STRA</name>
<feature type="compositionally biased region" description="Polar residues" evidence="1">
    <location>
        <begin position="503"/>
        <end position="514"/>
    </location>
</feature>
<dbReference type="AlphaFoldDB" id="A0AAV2Z5B0"/>
<feature type="compositionally biased region" description="Polar residues" evidence="1">
    <location>
        <begin position="593"/>
        <end position="615"/>
    </location>
</feature>
<sequence>MAVATDHSNWVRELDTFEAERDEDDDARYEVSSVGARGVSSARSAHMVKTKPGQGTARRSQSISQAEELKQEMKLLNWHKLANEAALKAAIIKTSKLKQEDTHLATALAQETSEERQQRIQQIIEEEQLKPLQVNSEFFREFATKEQSDEVKMENEVQRHIRHLQKLKQSFAEREEMHRRRHRYKEGMQELNAMSSRSSMPSQSITKPRNSNQDEEQHQQQMKAKKRLFQQQRGMTEQAMSTAEVICSLDKLMELEKRIRNLEEAGLGVDIMEGSVGGSEMGDTDVLESNQDSGIKSTKSIKFSKRKSLGGLNEPSKTVYAVLVNKNANKMRSKQEPRKGVVGSTGSRSSATNSTTKQRGTGAPGRNPQTFLTSVPEKSKTALRQQNLRRMNDRERRQFLKNEKAQATRETAAKQNVVINGWMEKKKQAENARKVTNKQATQRPPQTGSTRRAQHLAPAKPSVKAPTLGAASGKRVAVSNTHMQKFQDMKSGFDKRREVMNKAPTTVKQPTLNNGAKKFGSSLPPTSSGSAPRAAAKRPAGAPERPPVKLPAISSKSSTSQNHPRFGIIGNKKDTSVNSAASFGLGGSFSTGQPNKSLPVASSMSKSTQPFQSMTLPRITGQVAPVPSPPPQKAKNASMPHFSRLHKR</sequence>
<dbReference type="EMBL" id="DAKRPA010000055">
    <property type="protein sequence ID" value="DBA00990.1"/>
    <property type="molecule type" value="Genomic_DNA"/>
</dbReference>
<evidence type="ECO:0000313" key="3">
    <source>
        <dbReference type="Proteomes" id="UP001146120"/>
    </source>
</evidence>
<feature type="compositionally biased region" description="Low complexity" evidence="1">
    <location>
        <begin position="531"/>
        <end position="543"/>
    </location>
</feature>
<feature type="region of interest" description="Disordered" evidence="1">
    <location>
        <begin position="329"/>
        <end position="385"/>
    </location>
</feature>
<feature type="compositionally biased region" description="Polar residues" evidence="1">
    <location>
        <begin position="344"/>
        <end position="359"/>
    </location>
</feature>
<keyword evidence="3" id="KW-1185">Reference proteome</keyword>
<evidence type="ECO:0000256" key="1">
    <source>
        <dbReference type="SAM" id="MobiDB-lite"/>
    </source>
</evidence>
<evidence type="ECO:0000313" key="2">
    <source>
        <dbReference type="EMBL" id="DBA00990.1"/>
    </source>
</evidence>
<feature type="compositionally biased region" description="Low complexity" evidence="1">
    <location>
        <begin position="195"/>
        <end position="204"/>
    </location>
</feature>
<dbReference type="Proteomes" id="UP001146120">
    <property type="component" value="Unassembled WGS sequence"/>
</dbReference>
<feature type="region of interest" description="Disordered" evidence="1">
    <location>
        <begin position="426"/>
        <end position="573"/>
    </location>
</feature>